<reference evidence="3 4" key="1">
    <citation type="submission" date="2022-01" db="EMBL/GenBank/DDBJ databases">
        <authorList>
            <person name="Xiong W."/>
            <person name="Schranz E."/>
        </authorList>
    </citation>
    <scope>NUCLEOTIDE SEQUENCE [LARGE SCALE GENOMIC DNA]</scope>
</reference>
<keyword evidence="2" id="KW-0472">Membrane</keyword>
<feature type="region of interest" description="Disordered" evidence="1">
    <location>
        <begin position="24"/>
        <end position="56"/>
    </location>
</feature>
<sequence length="343" mass="37802">MADDKRKKKRGRSKGFRFCFRSSAADEASSSVNKSDGLETKNGPLGKPVLTGKELLPDGKMVNGGVADNGGDCVVKRPSRRRRFSRVLKAVLFDSMKTKKKKIRRSSSKSSIASDTSESSSSSSEKIGKSFEDINACSKECADLDDSCSHSNLFSSSSRTTLSSASTSSSSSINSNSRWSSDQKSSSRLDSVDNRDSVPSNSSISNKSNRINSTSRSSFEQKVSSATDTPIISISRPSSYQKELSRLDSRTSVSSKSDKIKSGSKNGSIRWCLFLLFSLIVLVIWGRLFSILWTSISFYFVPRPRLKRVNSVPTTTEFLDFDSDQYKKKVIMAGLLDRTRPIR</sequence>
<feature type="region of interest" description="Disordered" evidence="1">
    <location>
        <begin position="99"/>
        <end position="125"/>
    </location>
</feature>
<feature type="region of interest" description="Disordered" evidence="1">
    <location>
        <begin position="156"/>
        <end position="224"/>
    </location>
</feature>
<proteinExistence type="predicted"/>
<evidence type="ECO:0000256" key="1">
    <source>
        <dbReference type="SAM" id="MobiDB-lite"/>
    </source>
</evidence>
<feature type="transmembrane region" description="Helical" evidence="2">
    <location>
        <begin position="271"/>
        <end position="301"/>
    </location>
</feature>
<accession>A0AAU9PJL6</accession>
<feature type="compositionally biased region" description="Low complexity" evidence="1">
    <location>
        <begin position="197"/>
        <end position="218"/>
    </location>
</feature>
<gene>
    <name evidence="3" type="ORF">LVIROSA_LOCUS35336</name>
</gene>
<protein>
    <submittedName>
        <fullName evidence="3">Uncharacterized protein</fullName>
    </submittedName>
</protein>
<keyword evidence="2" id="KW-0812">Transmembrane</keyword>
<dbReference type="EMBL" id="CAKMRJ010005634">
    <property type="protein sequence ID" value="CAH1449882.1"/>
    <property type="molecule type" value="Genomic_DNA"/>
</dbReference>
<keyword evidence="2" id="KW-1133">Transmembrane helix</keyword>
<dbReference type="InterPro" id="IPR040411">
    <property type="entry name" value="At5g23160-like"/>
</dbReference>
<organism evidence="3 4">
    <name type="scientific">Lactuca virosa</name>
    <dbReference type="NCBI Taxonomy" id="75947"/>
    <lineage>
        <taxon>Eukaryota</taxon>
        <taxon>Viridiplantae</taxon>
        <taxon>Streptophyta</taxon>
        <taxon>Embryophyta</taxon>
        <taxon>Tracheophyta</taxon>
        <taxon>Spermatophyta</taxon>
        <taxon>Magnoliopsida</taxon>
        <taxon>eudicotyledons</taxon>
        <taxon>Gunneridae</taxon>
        <taxon>Pentapetalae</taxon>
        <taxon>asterids</taxon>
        <taxon>campanulids</taxon>
        <taxon>Asterales</taxon>
        <taxon>Asteraceae</taxon>
        <taxon>Cichorioideae</taxon>
        <taxon>Cichorieae</taxon>
        <taxon>Lactucinae</taxon>
        <taxon>Lactuca</taxon>
    </lineage>
</organism>
<dbReference type="AlphaFoldDB" id="A0AAU9PJL6"/>
<dbReference type="PANTHER" id="PTHR34379:SF6">
    <property type="entry name" value="PROTEIN 3F"/>
    <property type="match status" value="1"/>
</dbReference>
<evidence type="ECO:0000313" key="4">
    <source>
        <dbReference type="Proteomes" id="UP001157418"/>
    </source>
</evidence>
<feature type="compositionally biased region" description="Low complexity" evidence="1">
    <location>
        <begin position="108"/>
        <end position="125"/>
    </location>
</feature>
<dbReference type="Proteomes" id="UP001157418">
    <property type="component" value="Unassembled WGS sequence"/>
</dbReference>
<name>A0AAU9PJL6_9ASTR</name>
<evidence type="ECO:0000256" key="2">
    <source>
        <dbReference type="SAM" id="Phobius"/>
    </source>
</evidence>
<dbReference type="PANTHER" id="PTHR34379">
    <property type="entry name" value="OS07G0553800 PROTEIN"/>
    <property type="match status" value="1"/>
</dbReference>
<feature type="compositionally biased region" description="Basic and acidic residues" evidence="1">
    <location>
        <begin position="185"/>
        <end position="196"/>
    </location>
</feature>
<feature type="compositionally biased region" description="Low complexity" evidence="1">
    <location>
        <begin position="156"/>
        <end position="184"/>
    </location>
</feature>
<keyword evidence="4" id="KW-1185">Reference proteome</keyword>
<evidence type="ECO:0000313" key="3">
    <source>
        <dbReference type="EMBL" id="CAH1449882.1"/>
    </source>
</evidence>
<comment type="caution">
    <text evidence="3">The sequence shown here is derived from an EMBL/GenBank/DDBJ whole genome shotgun (WGS) entry which is preliminary data.</text>
</comment>